<dbReference type="EMBL" id="FNAV01000015">
    <property type="protein sequence ID" value="SDF25103.1"/>
    <property type="molecule type" value="Genomic_DNA"/>
</dbReference>
<dbReference type="Pfam" id="PF13380">
    <property type="entry name" value="CoA_binding_2"/>
    <property type="match status" value="1"/>
</dbReference>
<dbReference type="Gene3D" id="3.40.50.261">
    <property type="entry name" value="Succinyl-CoA synthetase domains"/>
    <property type="match status" value="2"/>
</dbReference>
<dbReference type="InterPro" id="IPR003781">
    <property type="entry name" value="CoA-bd"/>
</dbReference>
<dbReference type="Pfam" id="PF13607">
    <property type="entry name" value="Succ_CoA_lig"/>
    <property type="match status" value="1"/>
</dbReference>
<dbReference type="InterPro" id="IPR032875">
    <property type="entry name" value="Succ_CoA_lig_flav_dom"/>
</dbReference>
<dbReference type="InterPro" id="IPR036291">
    <property type="entry name" value="NAD(P)-bd_dom_sf"/>
</dbReference>
<evidence type="ECO:0000259" key="2">
    <source>
        <dbReference type="SMART" id="SM00881"/>
    </source>
</evidence>
<keyword evidence="4" id="KW-1185">Reference proteome</keyword>
<dbReference type="RefSeq" id="WP_242661804.1">
    <property type="nucleotide sequence ID" value="NZ_FNAV01000015.1"/>
</dbReference>
<dbReference type="AlphaFoldDB" id="A0A1G7JJM8"/>
<protein>
    <submittedName>
        <fullName evidence="3">Acyl-CoA synthetase (NDP forming)</fullName>
    </submittedName>
</protein>
<gene>
    <name evidence="3" type="ORF">SAMN04488105_115101</name>
</gene>
<dbReference type="PANTHER" id="PTHR42793">
    <property type="entry name" value="COA BINDING DOMAIN CONTAINING PROTEIN"/>
    <property type="match status" value="1"/>
</dbReference>
<dbReference type="Gene3D" id="3.40.50.720">
    <property type="entry name" value="NAD(P)-binding Rossmann-like Domain"/>
    <property type="match status" value="1"/>
</dbReference>
<organism evidence="3 4">
    <name type="scientific">Salipiger thiooxidans</name>
    <dbReference type="NCBI Taxonomy" id="282683"/>
    <lineage>
        <taxon>Bacteria</taxon>
        <taxon>Pseudomonadati</taxon>
        <taxon>Pseudomonadota</taxon>
        <taxon>Alphaproteobacteria</taxon>
        <taxon>Rhodobacterales</taxon>
        <taxon>Roseobacteraceae</taxon>
        <taxon>Salipiger</taxon>
    </lineage>
</organism>
<dbReference type="InterPro" id="IPR016102">
    <property type="entry name" value="Succinyl-CoA_synth-like"/>
</dbReference>
<dbReference type="SMART" id="SM00881">
    <property type="entry name" value="CoA_binding"/>
    <property type="match status" value="1"/>
</dbReference>
<evidence type="ECO:0000256" key="1">
    <source>
        <dbReference type="ARBA" id="ARBA00022532"/>
    </source>
</evidence>
<dbReference type="SUPFAM" id="SSF51735">
    <property type="entry name" value="NAD(P)-binding Rossmann-fold domains"/>
    <property type="match status" value="1"/>
</dbReference>
<proteinExistence type="predicted"/>
<dbReference type="PANTHER" id="PTHR42793:SF1">
    <property type="entry name" value="PEPTIDYL-LYSINE N-ACETYLTRANSFERASE PATZ"/>
    <property type="match status" value="1"/>
</dbReference>
<sequence length="471" mass="48978">MAEPETNRMATRRPSVAQALDGLFDPRTIAVVGASRTKGKLGQAVLALLKSNGYRGKIIPVNPSGGEIEGLAAVRSLDEIDGPIDVVVLATPVGVALDALESCARLDVKAVVGVTSGFSEAGEDGRSNEMRLRRIMQDAPFRLVGPNCEGVVRPATDLQLTFSPMFNGLRPGPVAMISQSGALAGLMALRLGERGVGINAIVSSGNETDLTAADLLEYLGNDPETRVVLCYVEELRDGRRFAEVARRLTQDGKHVVAVKGGRSRAGSRAVQSHTGAMAGDDRVISAVFRETGVIRARESVAAVDAVTALAAGRRPAGNRVGIISVTGGLGVEMTDLAESAGFEVPVLDEATQTALSHYVPFYGSVSNPVDLTGVVLANPTYVGRCLKAVAADPGVDIAIAIITFVPDQQFIEALAEAFDSTGKPILIVWTGAARSNASGEALRERAVPVYDSPARAASGLAALAAMTGEVA</sequence>
<evidence type="ECO:0000313" key="4">
    <source>
        <dbReference type="Proteomes" id="UP000198994"/>
    </source>
</evidence>
<feature type="domain" description="CoA-binding" evidence="2">
    <location>
        <begin position="23"/>
        <end position="118"/>
    </location>
</feature>
<dbReference type="STRING" id="282683.SAMN04488105_115101"/>
<reference evidence="4" key="1">
    <citation type="submission" date="2016-10" db="EMBL/GenBank/DDBJ databases">
        <authorList>
            <person name="Varghese N."/>
            <person name="Submissions S."/>
        </authorList>
    </citation>
    <scope>NUCLEOTIDE SEQUENCE [LARGE SCALE GENOMIC DNA]</scope>
    <source>
        <strain evidence="4">DSM 10146</strain>
    </source>
</reference>
<keyword evidence="1" id="KW-0816">Tricarboxylic acid cycle</keyword>
<dbReference type="GO" id="GO:0006099">
    <property type="term" value="P:tricarboxylic acid cycle"/>
    <property type="evidence" value="ECO:0007669"/>
    <property type="project" value="UniProtKB-KW"/>
</dbReference>
<evidence type="ECO:0000313" key="3">
    <source>
        <dbReference type="EMBL" id="SDF25103.1"/>
    </source>
</evidence>
<dbReference type="Proteomes" id="UP000198994">
    <property type="component" value="Unassembled WGS sequence"/>
</dbReference>
<accession>A0A1G7JJM8</accession>
<name>A0A1G7JJM8_9RHOB</name>
<dbReference type="SUPFAM" id="SSF52210">
    <property type="entry name" value="Succinyl-CoA synthetase domains"/>
    <property type="match status" value="2"/>
</dbReference>